<evidence type="ECO:0000313" key="2">
    <source>
        <dbReference type="Proteomes" id="UP000037146"/>
    </source>
</evidence>
<organism evidence="1 2">
    <name type="scientific">Peribacillus loiseleuriae</name>
    <dbReference type="NCBI Taxonomy" id="1679170"/>
    <lineage>
        <taxon>Bacteria</taxon>
        <taxon>Bacillati</taxon>
        <taxon>Bacillota</taxon>
        <taxon>Bacilli</taxon>
        <taxon>Bacillales</taxon>
        <taxon>Bacillaceae</taxon>
        <taxon>Peribacillus</taxon>
    </lineage>
</organism>
<dbReference type="OrthoDB" id="6565706at2"/>
<dbReference type="RefSeq" id="WP_049681092.1">
    <property type="nucleotide sequence ID" value="NZ_LFZW01000001.1"/>
</dbReference>
<dbReference type="PATRIC" id="fig|1679170.3.peg.2111"/>
<dbReference type="CDD" id="cd20693">
    <property type="entry name" value="CdiI_EcoliA0-like"/>
    <property type="match status" value="1"/>
</dbReference>
<gene>
    <name evidence="1" type="ORF">AC625_09535</name>
</gene>
<dbReference type="Pfam" id="PF24172">
    <property type="entry name" value="CdiI_ImmP"/>
    <property type="match status" value="1"/>
</dbReference>
<dbReference type="AlphaFoldDB" id="A0A0K9GSY0"/>
<proteinExistence type="predicted"/>
<keyword evidence="2" id="KW-1185">Reference proteome</keyword>
<dbReference type="EMBL" id="LFZW01000001">
    <property type="protein sequence ID" value="KMY49748.1"/>
    <property type="molecule type" value="Genomic_DNA"/>
</dbReference>
<comment type="caution">
    <text evidence="1">The sequence shown here is derived from an EMBL/GenBank/DDBJ whole genome shotgun (WGS) entry which is preliminary data.</text>
</comment>
<sequence length="167" mass="19809">MNKEERQKRLSELLTARKQKEIFQQKMKKEKEVKDLFEEVFDNLLEIEILDTNKSDLIVGNFSGTFPIAFWNRIDWEKGNVNKLELNIQDIKNIPLMLHSKGFDTTTPIYAFWGYDDYPCVKTSLTTQMLSKIDDIIWLGIDLYIYCPTQRFVIEFFHDDSVNIGWI</sequence>
<evidence type="ECO:0000313" key="1">
    <source>
        <dbReference type="EMBL" id="KMY49748.1"/>
    </source>
</evidence>
<dbReference type="InterPro" id="IPR049585">
    <property type="entry name" value="CdiI_EcoliA0-like"/>
</dbReference>
<name>A0A0K9GSY0_9BACI</name>
<accession>A0A0K9GSY0</accession>
<dbReference type="Proteomes" id="UP000037146">
    <property type="component" value="Unassembled WGS sequence"/>
</dbReference>
<reference evidence="2" key="1">
    <citation type="submission" date="2015-07" db="EMBL/GenBank/DDBJ databases">
        <title>Genome sequencing project for genomic taxonomy and phylogenomics of Bacillus-like bacteria.</title>
        <authorList>
            <person name="Liu B."/>
            <person name="Wang J."/>
            <person name="Zhu Y."/>
            <person name="Liu G."/>
            <person name="Chen Q."/>
            <person name="Chen Z."/>
            <person name="Lan J."/>
            <person name="Che J."/>
            <person name="Ge C."/>
            <person name="Shi H."/>
            <person name="Pan Z."/>
            <person name="Liu X."/>
        </authorList>
    </citation>
    <scope>NUCLEOTIDE SEQUENCE [LARGE SCALE GENOMIC DNA]</scope>
    <source>
        <strain evidence="2">FJAT-27997</strain>
    </source>
</reference>
<protein>
    <submittedName>
        <fullName evidence="1">Uncharacterized protein</fullName>
    </submittedName>
</protein>